<evidence type="ECO:0000313" key="1">
    <source>
        <dbReference type="EMBL" id="KJV63543.1"/>
    </source>
</evidence>
<sequence>MDFDLLDSHYDTQYQMNGAYISQRLDYPVIIYFVISPIDKDITLSPLLK</sequence>
<proteinExistence type="predicted"/>
<organism evidence="1 2">
    <name type="scientific">Anaplasma phagocytophilum str. NCH-1</name>
    <dbReference type="NCBI Taxonomy" id="1359161"/>
    <lineage>
        <taxon>Bacteria</taxon>
        <taxon>Pseudomonadati</taxon>
        <taxon>Pseudomonadota</taxon>
        <taxon>Alphaproteobacteria</taxon>
        <taxon>Rickettsiales</taxon>
        <taxon>Anaplasmataceae</taxon>
        <taxon>Anaplasma</taxon>
        <taxon>phagocytophilum group</taxon>
    </lineage>
</organism>
<protein>
    <submittedName>
        <fullName evidence="1">Uncharacterized protein</fullName>
    </submittedName>
</protein>
<reference evidence="1 2" key="1">
    <citation type="submission" date="2015-01" db="EMBL/GenBank/DDBJ databases">
        <title>Genome Sequencing of Rickettsiales.</title>
        <authorList>
            <person name="Daugherty S.C."/>
            <person name="Su Q."/>
            <person name="Abolude K."/>
            <person name="Beier-Sexton M."/>
            <person name="Carlyon J.A."/>
            <person name="Carter R."/>
            <person name="Day N.P."/>
            <person name="Dumler S.J."/>
            <person name="Dyachenko V."/>
            <person name="Godinez A."/>
            <person name="Kurtti T.J."/>
            <person name="Lichay M."/>
            <person name="Mullins K.E."/>
            <person name="Ott S."/>
            <person name="Pappas-Brown V."/>
            <person name="Paris D.H."/>
            <person name="Patel P."/>
            <person name="Richards A.L."/>
            <person name="Sadzewicz L."/>
            <person name="Sears K."/>
            <person name="Seidman D."/>
            <person name="Sengamalay N."/>
            <person name="Stenos J."/>
            <person name="Tallon L.J."/>
            <person name="Vincent G."/>
            <person name="Fraser C.M."/>
            <person name="Munderloh U."/>
            <person name="Dunning-Hotopp J.C."/>
        </authorList>
    </citation>
    <scope>NUCLEOTIDE SEQUENCE [LARGE SCALE GENOMIC DNA]</scope>
    <source>
        <strain evidence="1 2">NCH-1</strain>
    </source>
</reference>
<dbReference type="EMBL" id="LANT01000007">
    <property type="protein sequence ID" value="KJV63543.1"/>
    <property type="molecule type" value="Genomic_DNA"/>
</dbReference>
<dbReference type="PATRIC" id="fig|1359161.3.peg.1110"/>
<accession>A0A0F3N646</accession>
<evidence type="ECO:0000313" key="2">
    <source>
        <dbReference type="Proteomes" id="UP000033754"/>
    </source>
</evidence>
<dbReference type="AlphaFoldDB" id="A0A0F3N646"/>
<dbReference type="Proteomes" id="UP000033754">
    <property type="component" value="Unassembled WGS sequence"/>
</dbReference>
<gene>
    <name evidence="1" type="ORF">EPHNCH_0992</name>
</gene>
<comment type="caution">
    <text evidence="1">The sequence shown here is derived from an EMBL/GenBank/DDBJ whole genome shotgun (WGS) entry which is preliminary data.</text>
</comment>
<name>A0A0F3N646_ANAPH</name>